<name>A0A382ZNX7_9ZZZZ</name>
<evidence type="ECO:0000313" key="1">
    <source>
        <dbReference type="EMBL" id="SVD96949.1"/>
    </source>
</evidence>
<dbReference type="EMBL" id="UINC01185309">
    <property type="protein sequence ID" value="SVD96949.1"/>
    <property type="molecule type" value="Genomic_DNA"/>
</dbReference>
<proteinExistence type="predicted"/>
<reference evidence="1" key="1">
    <citation type="submission" date="2018-05" db="EMBL/GenBank/DDBJ databases">
        <authorList>
            <person name="Lanie J.A."/>
            <person name="Ng W.-L."/>
            <person name="Kazmierczak K.M."/>
            <person name="Andrzejewski T.M."/>
            <person name="Davidsen T.M."/>
            <person name="Wayne K.J."/>
            <person name="Tettelin H."/>
            <person name="Glass J.I."/>
            <person name="Rusch D."/>
            <person name="Podicherti R."/>
            <person name="Tsui H.-C.T."/>
            <person name="Winkler M.E."/>
        </authorList>
    </citation>
    <scope>NUCLEOTIDE SEQUENCE</scope>
</reference>
<sequence>MSLLIFPAGLFAFYEIASTQTSPTREERLSTEVNSSLLRQGAGVVPNTSEFLEQFPTTERDQLVGSIESFDDLLENWQRRAKTGSVMHNYEVQEIAVFEPGEPKFEPQPGKTYFYENLGTTTN</sequence>
<feature type="non-terminal residue" evidence="1">
    <location>
        <position position="123"/>
    </location>
</feature>
<protein>
    <submittedName>
        <fullName evidence="1">Uncharacterized protein</fullName>
    </submittedName>
</protein>
<accession>A0A382ZNX7</accession>
<dbReference type="AlphaFoldDB" id="A0A382ZNX7"/>
<gene>
    <name evidence="1" type="ORF">METZ01_LOCUS449803</name>
</gene>
<organism evidence="1">
    <name type="scientific">marine metagenome</name>
    <dbReference type="NCBI Taxonomy" id="408172"/>
    <lineage>
        <taxon>unclassified sequences</taxon>
        <taxon>metagenomes</taxon>
        <taxon>ecological metagenomes</taxon>
    </lineage>
</organism>